<feature type="domain" description="ABC transporter" evidence="10">
    <location>
        <begin position="518"/>
        <end position="745"/>
    </location>
</feature>
<evidence type="ECO:0000259" key="11">
    <source>
        <dbReference type="PROSITE" id="PS50929"/>
    </source>
</evidence>
<dbReference type="InterPro" id="IPR050173">
    <property type="entry name" value="ABC_transporter_C-like"/>
</dbReference>
<evidence type="ECO:0000256" key="6">
    <source>
        <dbReference type="ARBA" id="ARBA00022840"/>
    </source>
</evidence>
<dbReference type="SMART" id="SM00382">
    <property type="entry name" value="AAA"/>
    <property type="match status" value="2"/>
</dbReference>
<feature type="transmembrane region" description="Helical" evidence="9">
    <location>
        <begin position="831"/>
        <end position="850"/>
    </location>
</feature>
<feature type="transmembrane region" description="Helical" evidence="9">
    <location>
        <begin position="912"/>
        <end position="929"/>
    </location>
</feature>
<dbReference type="InterPro" id="IPR036640">
    <property type="entry name" value="ABC1_TM_sf"/>
</dbReference>
<keyword evidence="8 9" id="KW-0472">Membrane</keyword>
<evidence type="ECO:0000313" key="12">
    <source>
        <dbReference type="EMBL" id="KAF4495752.1"/>
    </source>
</evidence>
<dbReference type="PROSITE" id="PS50929">
    <property type="entry name" value="ABC_TM1F"/>
    <property type="match status" value="2"/>
</dbReference>
<dbReference type="GO" id="GO:0016887">
    <property type="term" value="F:ATP hydrolysis activity"/>
    <property type="evidence" value="ECO:0007669"/>
    <property type="project" value="InterPro"/>
</dbReference>
<reference evidence="12" key="1">
    <citation type="submission" date="2020-01" db="EMBL/GenBank/DDBJ databases">
        <title>Identification and distribution of gene clusters putatively required for synthesis of sphingolipid metabolism inhibitors in phylogenetically diverse species of the filamentous fungus Fusarium.</title>
        <authorList>
            <person name="Kim H.-S."/>
            <person name="Busman M."/>
            <person name="Brown D.W."/>
            <person name="Divon H."/>
            <person name="Uhlig S."/>
            <person name="Proctor R.H."/>
        </authorList>
    </citation>
    <scope>NUCLEOTIDE SEQUENCE</scope>
    <source>
        <strain evidence="12">NRRL 31653</strain>
    </source>
</reference>
<dbReference type="SUPFAM" id="SSF90123">
    <property type="entry name" value="ABC transporter transmembrane region"/>
    <property type="match status" value="2"/>
</dbReference>
<dbReference type="InterPro" id="IPR017871">
    <property type="entry name" value="ABC_transporter-like_CS"/>
</dbReference>
<dbReference type="CDD" id="cd18580">
    <property type="entry name" value="ABC_6TM_ABCC_D2"/>
    <property type="match status" value="1"/>
</dbReference>
<evidence type="ECO:0000256" key="9">
    <source>
        <dbReference type="SAM" id="Phobius"/>
    </source>
</evidence>
<sequence>MNNSATMDLLSCFVNAIFSFLILVRLWKLRGRDLKIIPGYYGSSSMIIVGLILLGNISSLVVEVSQKDRHSFAAAIASFTATAVLFPLLYMEHVRSVRPADLAVVFLIVSLVFDLASALKEVMDTWLLLITKITLKLLLIVTESRSKQKLLLSPYASQAPEQLAGVLNRTFFWWINPILVLGNRVVLSGDTLPLIDDQLSSKQLHNRGLKAWGQRARPVTKITLPICLAKSMLLQFFAPVIPRLCLIFFRYAQPALISSAVHMLGDHSSGSRHILIIKAAAVYFGLAVVEAVYHHRLNRISIMVKGTLVGLINNTALRQPSTSYNDGIALTLISTDTESVMRFGSMFHETWAHVLEVIIGTTMLARQIRWAAPVPLVIIFSNLSAQSMLPETEALLQRLRAQELGMAKKVRWMMVAYNASANALGIFSPILTFVIFVVAASLSGSALDAETAFTTTALLGLVTHPANMIMTIVPRAIGSLAAFGRIQDYLVQPGRADQRRLLKFNLKDESSASLLPAISFEAVVVQFPSSSRPILQGLDFRVSKGSIFICAGAVGSGKTVLAKSLLGEIAVSSGTVSVSSKKIAYCEQSPWLQSGSLKEAVCGFGKFEPAWYKHVVKLCCLDEDISTMPFGDDTVIGSRGLKLSGGQRQRLALARTLYARCNIVLLDDSFSALDSKTESQVVSNLLGTQGYFRKAGITAVLTANSAKHFNLADALIILDNGRVAYHGPPSGIGEDVAHFSQNWASPTVTEAHTNIAETNKTVQSQVLEVSEAMADLGRSTGDFSLYGYYVRAVKPQSVFILLACTASYSLFVTFPQYWLQKWTEAPASQTRFYIGGYLILSLVAWASTNGSMWSTHMLIAPRSGTELHRRLLTTVFSAPLLFFSTTETGSILNRFSEDMQLIDKSLPPAMLSLSNLCVLVVYIVQRVYLLTSRQLRLLQLESQSSVYSSFLESVEGVINIRSFGWVEEAENSNMDCLDKSQQPAYILQCLQLWLNIVLDLIVAGMAVILITLAVFLEGSTTAGQIGMSLNIVLVANSTLLSLVTSWTNMEISLGAISRLKTLETDTPVEEEPSSGTTPPNNWPCRGMVEIHDVTVSYEESQTPALKNINLSIVPGQHLVVCGRTGSGKSTLLLALLRLLNAQSGTIQVDGIDLSMVPLSAIRERCFITVTQDTFLLAQASLRFNLDPSRSLPDSVISTALQRTGLWAHFDPGEQGELLGMLDEPLSSLPHMSTGQTQLFALTRAVLRASHSSMTPGMPAKPILLLDEATSSVDGVTESAMRNIIKETFTENGHSVIEITHRLSAVKDAAKMIDESSKVKVVILSQGEIQSQGELDDILEFVNGH</sequence>
<feature type="transmembrane region" description="Helical" evidence="9">
    <location>
        <begin position="102"/>
        <end position="119"/>
    </location>
</feature>
<dbReference type="PANTHER" id="PTHR24223:SF345">
    <property type="entry name" value="ABC MULTIDRUG TRANSPORTER (EUROFUNG)"/>
    <property type="match status" value="1"/>
</dbReference>
<evidence type="ECO:0000313" key="13">
    <source>
        <dbReference type="Proteomes" id="UP000737391"/>
    </source>
</evidence>
<dbReference type="OrthoDB" id="4139357at2759"/>
<comment type="caution">
    <text evidence="12">The sequence shown here is derived from an EMBL/GenBank/DDBJ whole genome shotgun (WGS) entry which is preliminary data.</text>
</comment>
<keyword evidence="2" id="KW-0813">Transport</keyword>
<dbReference type="PROSITE" id="PS00211">
    <property type="entry name" value="ABC_TRANSPORTER_1"/>
    <property type="match status" value="1"/>
</dbReference>
<keyword evidence="3" id="KW-1003">Cell membrane</keyword>
<keyword evidence="4 9" id="KW-0812">Transmembrane</keyword>
<keyword evidence="13" id="KW-1185">Reference proteome</keyword>
<dbReference type="GO" id="GO:0005886">
    <property type="term" value="C:plasma membrane"/>
    <property type="evidence" value="ECO:0007669"/>
    <property type="project" value="UniProtKB-SubCell"/>
</dbReference>
<evidence type="ECO:0000256" key="1">
    <source>
        <dbReference type="ARBA" id="ARBA00004651"/>
    </source>
</evidence>
<dbReference type="Gene3D" id="3.40.50.300">
    <property type="entry name" value="P-loop containing nucleotide triphosphate hydrolases"/>
    <property type="match status" value="2"/>
</dbReference>
<gene>
    <name evidence="12" type="ORF">FAGAP_8082</name>
</gene>
<feature type="domain" description="ABC transmembrane type-1" evidence="11">
    <location>
        <begin position="799"/>
        <end position="1050"/>
    </location>
</feature>
<evidence type="ECO:0000256" key="7">
    <source>
        <dbReference type="ARBA" id="ARBA00022989"/>
    </source>
</evidence>
<keyword evidence="5" id="KW-0547">Nucleotide-binding</keyword>
<dbReference type="Proteomes" id="UP000737391">
    <property type="component" value="Unassembled WGS sequence"/>
</dbReference>
<dbReference type="GO" id="GO:0005524">
    <property type="term" value="F:ATP binding"/>
    <property type="evidence" value="ECO:0007669"/>
    <property type="project" value="UniProtKB-KW"/>
</dbReference>
<proteinExistence type="predicted"/>
<evidence type="ECO:0000256" key="2">
    <source>
        <dbReference type="ARBA" id="ARBA00022448"/>
    </source>
</evidence>
<dbReference type="InterPro" id="IPR011527">
    <property type="entry name" value="ABC1_TM_dom"/>
</dbReference>
<feature type="transmembrane region" description="Helical" evidence="9">
    <location>
        <begin position="415"/>
        <end position="440"/>
    </location>
</feature>
<dbReference type="Pfam" id="PF00664">
    <property type="entry name" value="ABC_membrane"/>
    <property type="match status" value="1"/>
</dbReference>
<dbReference type="InterPro" id="IPR044726">
    <property type="entry name" value="ABCC_6TM_D2"/>
</dbReference>
<dbReference type="EMBL" id="LUFC02000611">
    <property type="protein sequence ID" value="KAF4495752.1"/>
    <property type="molecule type" value="Genomic_DNA"/>
</dbReference>
<dbReference type="InterPro" id="IPR027417">
    <property type="entry name" value="P-loop_NTPase"/>
</dbReference>
<evidence type="ECO:0000256" key="3">
    <source>
        <dbReference type="ARBA" id="ARBA00022475"/>
    </source>
</evidence>
<feature type="domain" description="ABC transmembrane type-1" evidence="11">
    <location>
        <begin position="244"/>
        <end position="379"/>
    </location>
</feature>
<feature type="transmembrane region" description="Helical" evidence="9">
    <location>
        <begin position="39"/>
        <end position="60"/>
    </location>
</feature>
<dbReference type="PANTHER" id="PTHR24223">
    <property type="entry name" value="ATP-BINDING CASSETTE SUB-FAMILY C"/>
    <property type="match status" value="1"/>
</dbReference>
<keyword evidence="6" id="KW-0067">ATP-binding</keyword>
<feature type="transmembrane region" description="Helical" evidence="9">
    <location>
        <begin position="6"/>
        <end position="27"/>
    </location>
</feature>
<feature type="transmembrane region" description="Helical" evidence="9">
    <location>
        <begin position="871"/>
        <end position="892"/>
    </location>
</feature>
<dbReference type="InterPro" id="IPR003593">
    <property type="entry name" value="AAA+_ATPase"/>
</dbReference>
<feature type="transmembrane region" description="Helical" evidence="9">
    <location>
        <begin position="72"/>
        <end position="90"/>
    </location>
</feature>
<dbReference type="Gene3D" id="1.20.1560.10">
    <property type="entry name" value="ABC transporter type 1, transmembrane domain"/>
    <property type="match status" value="4"/>
</dbReference>
<protein>
    <submittedName>
        <fullName evidence="12">ABC transporter</fullName>
    </submittedName>
</protein>
<evidence type="ECO:0000256" key="4">
    <source>
        <dbReference type="ARBA" id="ARBA00022692"/>
    </source>
</evidence>
<dbReference type="InterPro" id="IPR003439">
    <property type="entry name" value="ABC_transporter-like_ATP-bd"/>
</dbReference>
<dbReference type="Pfam" id="PF00005">
    <property type="entry name" value="ABC_tran"/>
    <property type="match status" value="2"/>
</dbReference>
<dbReference type="SUPFAM" id="SSF52540">
    <property type="entry name" value="P-loop containing nucleoside triphosphate hydrolases"/>
    <property type="match status" value="2"/>
</dbReference>
<keyword evidence="7 9" id="KW-1133">Transmembrane helix</keyword>
<evidence type="ECO:0000259" key="10">
    <source>
        <dbReference type="PROSITE" id="PS50893"/>
    </source>
</evidence>
<evidence type="ECO:0000256" key="5">
    <source>
        <dbReference type="ARBA" id="ARBA00022741"/>
    </source>
</evidence>
<feature type="transmembrane region" description="Helical" evidence="9">
    <location>
        <begin position="273"/>
        <end position="293"/>
    </location>
</feature>
<accession>A0A9P5B6B1</accession>
<comment type="subcellular location">
    <subcellularLocation>
        <location evidence="1">Cell membrane</location>
        <topology evidence="1">Multi-pass membrane protein</topology>
    </subcellularLocation>
</comment>
<evidence type="ECO:0000256" key="8">
    <source>
        <dbReference type="ARBA" id="ARBA00023136"/>
    </source>
</evidence>
<dbReference type="GO" id="GO:0140359">
    <property type="term" value="F:ABC-type transporter activity"/>
    <property type="evidence" value="ECO:0007669"/>
    <property type="project" value="InterPro"/>
</dbReference>
<feature type="domain" description="ABC transporter" evidence="10">
    <location>
        <begin position="1088"/>
        <end position="1341"/>
    </location>
</feature>
<organism evidence="12 13">
    <name type="scientific">Fusarium agapanthi</name>
    <dbReference type="NCBI Taxonomy" id="1803897"/>
    <lineage>
        <taxon>Eukaryota</taxon>
        <taxon>Fungi</taxon>
        <taxon>Dikarya</taxon>
        <taxon>Ascomycota</taxon>
        <taxon>Pezizomycotina</taxon>
        <taxon>Sordariomycetes</taxon>
        <taxon>Hypocreomycetidae</taxon>
        <taxon>Hypocreales</taxon>
        <taxon>Nectriaceae</taxon>
        <taxon>Fusarium</taxon>
        <taxon>Fusarium fujikuroi species complex</taxon>
    </lineage>
</organism>
<name>A0A9P5B6B1_9HYPO</name>
<feature type="transmembrane region" description="Helical" evidence="9">
    <location>
        <begin position="452"/>
        <end position="473"/>
    </location>
</feature>
<feature type="transmembrane region" description="Helical" evidence="9">
    <location>
        <begin position="798"/>
        <end position="819"/>
    </location>
</feature>
<dbReference type="PROSITE" id="PS50893">
    <property type="entry name" value="ABC_TRANSPORTER_2"/>
    <property type="match status" value="2"/>
</dbReference>
<feature type="transmembrane region" description="Helical" evidence="9">
    <location>
        <begin position="992"/>
        <end position="1016"/>
    </location>
</feature>